<keyword evidence="8" id="KW-1185">Reference proteome</keyword>
<comment type="caution">
    <text evidence="7">The sequence shown here is derived from an EMBL/GenBank/DDBJ whole genome shotgun (WGS) entry which is preliminary data.</text>
</comment>
<evidence type="ECO:0000256" key="3">
    <source>
        <dbReference type="ARBA" id="ARBA00022490"/>
    </source>
</evidence>
<keyword evidence="5" id="KW-0539">Nucleus</keyword>
<organism evidence="7 8">
    <name type="scientific">Balaenoptera physalus</name>
    <name type="common">Fin whale</name>
    <name type="synonym">Balaena physalus</name>
    <dbReference type="NCBI Taxonomy" id="9770"/>
    <lineage>
        <taxon>Eukaryota</taxon>
        <taxon>Metazoa</taxon>
        <taxon>Chordata</taxon>
        <taxon>Craniata</taxon>
        <taxon>Vertebrata</taxon>
        <taxon>Euteleostomi</taxon>
        <taxon>Mammalia</taxon>
        <taxon>Eutheria</taxon>
        <taxon>Laurasiatheria</taxon>
        <taxon>Artiodactyla</taxon>
        <taxon>Whippomorpha</taxon>
        <taxon>Cetacea</taxon>
        <taxon>Mysticeti</taxon>
        <taxon>Balaenopteridae</taxon>
        <taxon>Balaenoptera</taxon>
    </lineage>
</organism>
<dbReference type="OrthoDB" id="424551at2759"/>
<proteinExistence type="predicted"/>
<reference evidence="7 8" key="1">
    <citation type="journal article" date="2019" name="PLoS ONE">
        <title>Genomic analyses reveal an absence of contemporary introgressive admixture between fin whales and blue whales, despite known hybrids.</title>
        <authorList>
            <person name="Westbury M.V."/>
            <person name="Petersen B."/>
            <person name="Lorenzen E.D."/>
        </authorList>
    </citation>
    <scope>NUCLEOTIDE SEQUENCE [LARGE SCALE GENOMIC DNA]</scope>
    <source>
        <strain evidence="7">FinWhale-01</strain>
    </source>
</reference>
<accession>A0A643BW04</accession>
<evidence type="ECO:0000256" key="1">
    <source>
        <dbReference type="ARBA" id="ARBA00004123"/>
    </source>
</evidence>
<evidence type="ECO:0000256" key="4">
    <source>
        <dbReference type="ARBA" id="ARBA00022679"/>
    </source>
</evidence>
<feature type="non-terminal residue" evidence="7">
    <location>
        <position position="78"/>
    </location>
</feature>
<evidence type="ECO:0000313" key="7">
    <source>
        <dbReference type="EMBL" id="KAB0392147.1"/>
    </source>
</evidence>
<keyword evidence="6" id="KW-0012">Acyltransferase</keyword>
<keyword evidence="3" id="KW-0963">Cytoplasm</keyword>
<dbReference type="PANTHER" id="PTHR20531">
    <property type="entry name" value="N-ALPHA-ACETYLTRANSFERASE 40"/>
    <property type="match status" value="1"/>
</dbReference>
<evidence type="ECO:0000313" key="8">
    <source>
        <dbReference type="Proteomes" id="UP000437017"/>
    </source>
</evidence>
<evidence type="ECO:0000256" key="2">
    <source>
        <dbReference type="ARBA" id="ARBA00004496"/>
    </source>
</evidence>
<dbReference type="Proteomes" id="UP000437017">
    <property type="component" value="Unassembled WGS sequence"/>
</dbReference>
<feature type="non-terminal residue" evidence="7">
    <location>
        <position position="1"/>
    </location>
</feature>
<name>A0A643BW04_BALPH</name>
<evidence type="ECO:0000256" key="6">
    <source>
        <dbReference type="ARBA" id="ARBA00023315"/>
    </source>
</evidence>
<dbReference type="GO" id="GO:0010485">
    <property type="term" value="F:histone H4 acetyltransferase activity"/>
    <property type="evidence" value="ECO:0007669"/>
    <property type="project" value="InterPro"/>
</dbReference>
<dbReference type="GO" id="GO:0005634">
    <property type="term" value="C:nucleus"/>
    <property type="evidence" value="ECO:0007669"/>
    <property type="project" value="UniProtKB-SubCell"/>
</dbReference>
<dbReference type="InterPro" id="IPR039949">
    <property type="entry name" value="NAA40"/>
</dbReference>
<gene>
    <name evidence="7" type="ORF">E2I00_012415</name>
</gene>
<protein>
    <submittedName>
        <fullName evidence="7">Uncharacterized protein</fullName>
    </submittedName>
</protein>
<dbReference type="GO" id="GO:1990189">
    <property type="term" value="F:protein N-terminal-serine acetyltransferase activity"/>
    <property type="evidence" value="ECO:0007669"/>
    <property type="project" value="TreeGrafter"/>
</dbReference>
<sequence length="78" mass="9321">FEKYDGNGLNVFIECKRVSGLEPRRDWGCKDREKHEEMMDYLSSLRNNSSVHVAFPLFRFDVVCRDEVLYHYEVQTES</sequence>
<evidence type="ECO:0000256" key="5">
    <source>
        <dbReference type="ARBA" id="ARBA00023242"/>
    </source>
</evidence>
<dbReference type="PANTHER" id="PTHR20531:SF1">
    <property type="entry name" value="N-ALPHA-ACETYLTRANSFERASE 40"/>
    <property type="match status" value="1"/>
</dbReference>
<dbReference type="GO" id="GO:0005737">
    <property type="term" value="C:cytoplasm"/>
    <property type="evidence" value="ECO:0007669"/>
    <property type="project" value="UniProtKB-SubCell"/>
</dbReference>
<dbReference type="AlphaFoldDB" id="A0A643BW04"/>
<dbReference type="GO" id="GO:0043998">
    <property type="term" value="F:histone H2A acetyltransferase activity"/>
    <property type="evidence" value="ECO:0007669"/>
    <property type="project" value="InterPro"/>
</dbReference>
<comment type="subcellular location">
    <subcellularLocation>
        <location evidence="2">Cytoplasm</location>
    </subcellularLocation>
    <subcellularLocation>
        <location evidence="1">Nucleus</location>
    </subcellularLocation>
</comment>
<keyword evidence="4" id="KW-0808">Transferase</keyword>
<dbReference type="EMBL" id="SGJD01004001">
    <property type="protein sequence ID" value="KAB0392147.1"/>
    <property type="molecule type" value="Genomic_DNA"/>
</dbReference>